<dbReference type="AlphaFoldDB" id="A0A375HWA7"/>
<evidence type="ECO:0000313" key="4">
    <source>
        <dbReference type="Proteomes" id="UP000256710"/>
    </source>
</evidence>
<evidence type="ECO:0000313" key="1">
    <source>
        <dbReference type="EMBL" id="SOZ39709.1"/>
    </source>
</evidence>
<dbReference type="EMBL" id="LT984807">
    <property type="protein sequence ID" value="SPD60960.1"/>
    <property type="molecule type" value="Genomic_DNA"/>
</dbReference>
<keyword evidence="4" id="KW-1185">Reference proteome</keyword>
<accession>A0A375HWA7</accession>
<geneLocation type="plasmid" evidence="3">
    <name>ii</name>
</geneLocation>
<gene>
    <name evidence="1" type="ORF">CBM2605_B40040</name>
    <name evidence="2" type="ORF">CBM2607_MP21618</name>
</gene>
<dbReference type="Proteomes" id="UP000256710">
    <property type="component" value="Unassembled WGS sequence"/>
</dbReference>
<evidence type="ECO:0000313" key="3">
    <source>
        <dbReference type="Proteomes" id="UP000255168"/>
    </source>
</evidence>
<keyword evidence="2" id="KW-0614">Plasmid</keyword>
<dbReference type="EMBL" id="OFTC01000043">
    <property type="protein sequence ID" value="SOZ39709.1"/>
    <property type="molecule type" value="Genomic_DNA"/>
</dbReference>
<dbReference type="Proteomes" id="UP000255168">
    <property type="component" value="Plasmid II"/>
</dbReference>
<geneLocation type="plasmid" evidence="2">
    <name>II</name>
</geneLocation>
<evidence type="ECO:0000313" key="2">
    <source>
        <dbReference type="EMBL" id="SPD60960.1"/>
    </source>
</evidence>
<reference evidence="3 4" key="1">
    <citation type="submission" date="2018-01" db="EMBL/GenBank/DDBJ databases">
        <authorList>
            <person name="Clerissi C."/>
        </authorList>
    </citation>
    <scope>NUCLEOTIDE SEQUENCE [LARGE SCALE GENOMIC DNA]</scope>
    <source>
        <strain evidence="1">Cupriavidus taiwanensis STM 6082</strain>
        <strain evidence="2">Cupriavidus taiwanensis STM 6160</strain>
        <plasmid evidence="3">ii</plasmid>
        <plasmid evidence="2">II</plasmid>
    </source>
</reference>
<proteinExistence type="predicted"/>
<name>A0A375HWA7_9BURK</name>
<protein>
    <submittedName>
        <fullName evidence="2">Uncharacterized protein</fullName>
    </submittedName>
</protein>
<organism evidence="2 3">
    <name type="scientific">Cupriavidus neocaledonicus</name>
    <dbReference type="NCBI Taxonomy" id="1040979"/>
    <lineage>
        <taxon>Bacteria</taxon>
        <taxon>Pseudomonadati</taxon>
        <taxon>Pseudomonadota</taxon>
        <taxon>Betaproteobacteria</taxon>
        <taxon>Burkholderiales</taxon>
        <taxon>Burkholderiaceae</taxon>
        <taxon>Cupriavidus</taxon>
    </lineage>
</organism>
<sequence length="84" mass="9293">MGSMMLVDTDAGTTDGEIRDFPVRYRLPACDDINRVEGDGSRPAVTLPFNKVDAGTLRGLVPRINHISWMQRKVDAMALAGRFE</sequence>